<organism evidence="7 8">
    <name type="scientific">Mucilaginibacter oryzae</name>
    <dbReference type="NCBI Taxonomy" id="468058"/>
    <lineage>
        <taxon>Bacteria</taxon>
        <taxon>Pseudomonadati</taxon>
        <taxon>Bacteroidota</taxon>
        <taxon>Sphingobacteriia</taxon>
        <taxon>Sphingobacteriales</taxon>
        <taxon>Sphingobacteriaceae</taxon>
        <taxon>Mucilaginibacter</taxon>
    </lineage>
</organism>
<gene>
    <name evidence="7" type="ORF">LX99_04389</name>
</gene>
<feature type="transmembrane region" description="Helical" evidence="5">
    <location>
        <begin position="100"/>
        <end position="119"/>
    </location>
</feature>
<sequence length="248" mass="27839">MNGYNQSPFANITPVVKNLLIINIIMFIATFTLGKVGVDLYEWLGGYYFNSPHFHPWSFVSYMFMHAGIDHPEHIIFNMFALFSFGPILEYSLGSKKFFNFYFICGIGAMVCQMLVQAYEVHAITGSFTMANVSANREDVSAFIPYGQELGSKLYAIYHSPTVGASGAIFGLLVGFGMLFPNMELMILFIPVPIKAKYIIPVYIVLELYLGLKPMAGDSVAHYAHLGGALIGFLMIKIWRIQRPNSFY</sequence>
<reference evidence="7 8" key="1">
    <citation type="submission" date="2018-05" db="EMBL/GenBank/DDBJ databases">
        <title>Genomic Encyclopedia of Archaeal and Bacterial Type Strains, Phase II (KMG-II): from individual species to whole genera.</title>
        <authorList>
            <person name="Goeker M."/>
        </authorList>
    </citation>
    <scope>NUCLEOTIDE SEQUENCE [LARGE SCALE GENOMIC DNA]</scope>
    <source>
        <strain evidence="7 8">DSM 19975</strain>
    </source>
</reference>
<dbReference type="Gene3D" id="1.20.1540.10">
    <property type="entry name" value="Rhomboid-like"/>
    <property type="match status" value="1"/>
</dbReference>
<dbReference type="AlphaFoldDB" id="A0A316H1B7"/>
<evidence type="ECO:0000256" key="3">
    <source>
        <dbReference type="ARBA" id="ARBA00022989"/>
    </source>
</evidence>
<evidence type="ECO:0000313" key="7">
    <source>
        <dbReference type="EMBL" id="PWK72531.1"/>
    </source>
</evidence>
<feature type="domain" description="Peptidase S54 rhomboid" evidence="6">
    <location>
        <begin position="55"/>
        <end position="237"/>
    </location>
</feature>
<dbReference type="GO" id="GO:0016020">
    <property type="term" value="C:membrane"/>
    <property type="evidence" value="ECO:0007669"/>
    <property type="project" value="UniProtKB-SubCell"/>
</dbReference>
<comment type="subcellular location">
    <subcellularLocation>
        <location evidence="1">Membrane</location>
        <topology evidence="1">Multi-pass membrane protein</topology>
    </subcellularLocation>
</comment>
<dbReference type="SUPFAM" id="SSF144091">
    <property type="entry name" value="Rhomboid-like"/>
    <property type="match status" value="1"/>
</dbReference>
<dbReference type="InterPro" id="IPR022764">
    <property type="entry name" value="Peptidase_S54_rhomboid_dom"/>
</dbReference>
<feature type="transmembrane region" description="Helical" evidence="5">
    <location>
        <begin position="75"/>
        <end position="93"/>
    </location>
</feature>
<keyword evidence="8" id="KW-1185">Reference proteome</keyword>
<accession>A0A316H1B7</accession>
<evidence type="ECO:0000259" key="6">
    <source>
        <dbReference type="Pfam" id="PF01694"/>
    </source>
</evidence>
<feature type="transmembrane region" description="Helical" evidence="5">
    <location>
        <begin position="187"/>
        <end position="210"/>
    </location>
</feature>
<keyword evidence="2 5" id="KW-0812">Transmembrane</keyword>
<evidence type="ECO:0000313" key="8">
    <source>
        <dbReference type="Proteomes" id="UP000245678"/>
    </source>
</evidence>
<dbReference type="RefSeq" id="WP_109609732.1">
    <property type="nucleotide sequence ID" value="NZ_QGHA01000012.1"/>
</dbReference>
<keyword evidence="4 5" id="KW-0472">Membrane</keyword>
<evidence type="ECO:0000256" key="2">
    <source>
        <dbReference type="ARBA" id="ARBA00022692"/>
    </source>
</evidence>
<keyword evidence="3 5" id="KW-1133">Transmembrane helix</keyword>
<dbReference type="PANTHER" id="PTHR43066">
    <property type="entry name" value="RHOMBOID-RELATED PROTEIN"/>
    <property type="match status" value="1"/>
</dbReference>
<dbReference type="Proteomes" id="UP000245678">
    <property type="component" value="Unassembled WGS sequence"/>
</dbReference>
<comment type="caution">
    <text evidence="7">The sequence shown here is derived from an EMBL/GenBank/DDBJ whole genome shotgun (WGS) entry which is preliminary data.</text>
</comment>
<dbReference type="InterPro" id="IPR035952">
    <property type="entry name" value="Rhomboid-like_sf"/>
</dbReference>
<feature type="transmembrane region" description="Helical" evidence="5">
    <location>
        <begin position="222"/>
        <end position="239"/>
    </location>
</feature>
<evidence type="ECO:0000256" key="5">
    <source>
        <dbReference type="SAM" id="Phobius"/>
    </source>
</evidence>
<name>A0A316H1B7_9SPHI</name>
<dbReference type="EMBL" id="QGHA01000012">
    <property type="protein sequence ID" value="PWK72531.1"/>
    <property type="molecule type" value="Genomic_DNA"/>
</dbReference>
<dbReference type="PANTHER" id="PTHR43066:SF11">
    <property type="entry name" value="PEPTIDASE S54 RHOMBOID DOMAIN-CONTAINING PROTEIN"/>
    <property type="match status" value="1"/>
</dbReference>
<protein>
    <submittedName>
        <fullName evidence="7">Rhomboid-like protein</fullName>
    </submittedName>
</protein>
<evidence type="ECO:0000256" key="4">
    <source>
        <dbReference type="ARBA" id="ARBA00023136"/>
    </source>
</evidence>
<dbReference type="Pfam" id="PF01694">
    <property type="entry name" value="Rhomboid"/>
    <property type="match status" value="1"/>
</dbReference>
<dbReference type="GO" id="GO:0004252">
    <property type="term" value="F:serine-type endopeptidase activity"/>
    <property type="evidence" value="ECO:0007669"/>
    <property type="project" value="InterPro"/>
</dbReference>
<feature type="transmembrane region" description="Helical" evidence="5">
    <location>
        <begin position="156"/>
        <end position="180"/>
    </location>
</feature>
<proteinExistence type="predicted"/>
<feature type="transmembrane region" description="Helical" evidence="5">
    <location>
        <begin position="20"/>
        <end position="41"/>
    </location>
</feature>
<evidence type="ECO:0000256" key="1">
    <source>
        <dbReference type="ARBA" id="ARBA00004141"/>
    </source>
</evidence>